<protein>
    <recommendedName>
        <fullName evidence="5">Lipoprotein</fullName>
    </recommendedName>
</protein>
<keyword evidence="2" id="KW-0732">Signal</keyword>
<reference evidence="3 4" key="1">
    <citation type="submission" date="2024-03" db="EMBL/GenBank/DDBJ databases">
        <title>Draft genome sequence of Pseudonocardia nematodicida JCM 31783.</title>
        <authorList>
            <person name="Butdee W."/>
            <person name="Duangmal K."/>
        </authorList>
    </citation>
    <scope>NUCLEOTIDE SEQUENCE [LARGE SCALE GENOMIC DNA]</scope>
    <source>
        <strain evidence="3 4">JCM 31783</strain>
    </source>
</reference>
<dbReference type="EMBL" id="JBEDNQ010000009">
    <property type="protein sequence ID" value="MEQ3553143.1"/>
    <property type="molecule type" value="Genomic_DNA"/>
</dbReference>
<accession>A0ABV1KIH0</accession>
<gene>
    <name evidence="3" type="ORF">WIS52_21960</name>
</gene>
<dbReference type="PROSITE" id="PS51257">
    <property type="entry name" value="PROKAR_LIPOPROTEIN"/>
    <property type="match status" value="1"/>
</dbReference>
<evidence type="ECO:0000313" key="3">
    <source>
        <dbReference type="EMBL" id="MEQ3553143.1"/>
    </source>
</evidence>
<dbReference type="RefSeq" id="WP_349300208.1">
    <property type="nucleotide sequence ID" value="NZ_JBEDNQ010000009.1"/>
</dbReference>
<evidence type="ECO:0000256" key="2">
    <source>
        <dbReference type="SAM" id="SignalP"/>
    </source>
</evidence>
<organism evidence="3 4">
    <name type="scientific">Pseudonocardia nematodicida</name>
    <dbReference type="NCBI Taxonomy" id="1206997"/>
    <lineage>
        <taxon>Bacteria</taxon>
        <taxon>Bacillati</taxon>
        <taxon>Actinomycetota</taxon>
        <taxon>Actinomycetes</taxon>
        <taxon>Pseudonocardiales</taxon>
        <taxon>Pseudonocardiaceae</taxon>
        <taxon>Pseudonocardia</taxon>
    </lineage>
</organism>
<keyword evidence="4" id="KW-1185">Reference proteome</keyword>
<feature type="compositionally biased region" description="Low complexity" evidence="1">
    <location>
        <begin position="72"/>
        <end position="83"/>
    </location>
</feature>
<evidence type="ECO:0000256" key="1">
    <source>
        <dbReference type="SAM" id="MobiDB-lite"/>
    </source>
</evidence>
<evidence type="ECO:0008006" key="5">
    <source>
        <dbReference type="Google" id="ProtNLM"/>
    </source>
</evidence>
<dbReference type="Proteomes" id="UP001494902">
    <property type="component" value="Unassembled WGS sequence"/>
</dbReference>
<feature type="chain" id="PRO_5045099482" description="Lipoprotein" evidence="2">
    <location>
        <begin position="21"/>
        <end position="118"/>
    </location>
</feature>
<evidence type="ECO:0000313" key="4">
    <source>
        <dbReference type="Proteomes" id="UP001494902"/>
    </source>
</evidence>
<name>A0ABV1KIH0_9PSEU</name>
<feature type="region of interest" description="Disordered" evidence="1">
    <location>
        <begin position="56"/>
        <end position="83"/>
    </location>
</feature>
<feature type="signal peptide" evidence="2">
    <location>
        <begin position="1"/>
        <end position="20"/>
    </location>
</feature>
<comment type="caution">
    <text evidence="3">The sequence shown here is derived from an EMBL/GenBank/DDBJ whole genome shotgun (WGS) entry which is preliminary data.</text>
</comment>
<sequence>MGSRSAAVLGVLLAVAGCSAGERGPAPVPVAESEVREPVRVLSHCGVRWMQWQGRSWTAENPQPEPAPLPDPAGGTVTVDGYTTGVVTRTGPDSLIFTAPNLAGPVRFRPGPAPPPCL</sequence>
<proteinExistence type="predicted"/>